<evidence type="ECO:0000256" key="1">
    <source>
        <dbReference type="SAM" id="SignalP"/>
    </source>
</evidence>
<protein>
    <recommendedName>
        <fullName evidence="4">Tetratricopeptide repeat protein</fullName>
    </recommendedName>
</protein>
<keyword evidence="1" id="KW-0732">Signal</keyword>
<sequence length="806" mass="93367">MLYRLSLMSFISIISALCIHPASGQPQRTALITESLFSPGSELLRQQRNYGYGSQTNRFGFNVWRRNLVFLGVSTPTTDRGYNCGYETALQILVEIRNTKGIEHAYQKEWAMNQQIVLSACEFGRVEYSESLNPYQTDPPPRAEGDFIYQSASLNFYRSNYELALAAYQQLAADSTSPMRPRATYMVMRTLKALRRTVEAYAMADSILADQSLTEIHEISHNYRFVIAYRNPGEVAEEHLHWLLQTVRTNPERSANPVRAINDSLDASYQLNLYFPAADRQSGAIDWWLDDTPPSTPKMRAVYDLSRSDELVDWLQAEWAKNVLRSDWLWSLHELGSYWTQNANIVQHALERWNAGDGLHWLQIVASRVHPQSPSSQQVLNSYNEILEFAELHNESADYKLIVIDLWLQTIRIHLGRAEYQLAMDRALVFPLGEEYSNIRALRPRLLTSDPINRAVGQATDEAALTLLRWLVYVGEHQHARRFLDMLTTNTTGRRARRIGNMTHQYRILLARDWSEVMANFKPTSGGRSSTTNYESAIINLLPSVELIKLAEHEDNFTAEQRGTLTRTAFTRAVILQEEDNIITFGIEAAIHNPELRDEILAIVNSRDFDRLPDLLLKYPRFRITSNLVMAWSYYRNQNLFAHEIDIWNHNDNNWWCRYDHEYFLNGMYRALTISPSPVRLFQNTRGRMTTDTMLKYQSIQEQFLSTHPVLSVINTEEERLLANAGSGPEYLSLQIIARDKGLRWRVWEKNRRERQALALHLAVKSTRYGCNRSGPHSEYSKKAFTILHKDYANSPWTQRTPYWFN</sequence>
<gene>
    <name evidence="2" type="ORF">COC19_02900</name>
</gene>
<comment type="caution">
    <text evidence="2">The sequence shown here is derived from an EMBL/GenBank/DDBJ whole genome shotgun (WGS) entry which is preliminary data.</text>
</comment>
<accession>A0A2A4MR49</accession>
<dbReference type="EMBL" id="NVQR01000040">
    <property type="protein sequence ID" value="PCH62403.1"/>
    <property type="molecule type" value="Genomic_DNA"/>
</dbReference>
<evidence type="ECO:0000313" key="3">
    <source>
        <dbReference type="Proteomes" id="UP000218172"/>
    </source>
</evidence>
<dbReference type="Proteomes" id="UP000218172">
    <property type="component" value="Unassembled WGS sequence"/>
</dbReference>
<reference evidence="3" key="1">
    <citation type="submission" date="2017-08" db="EMBL/GenBank/DDBJ databases">
        <title>A dynamic microbial community with high functional redundancy inhabits the cold, oxic subseafloor aquifer.</title>
        <authorList>
            <person name="Tully B.J."/>
            <person name="Wheat C.G."/>
            <person name="Glazer B.T."/>
            <person name="Huber J.A."/>
        </authorList>
    </citation>
    <scope>NUCLEOTIDE SEQUENCE [LARGE SCALE GENOMIC DNA]</scope>
</reference>
<organism evidence="2 3">
    <name type="scientific">SAR86 cluster bacterium</name>
    <dbReference type="NCBI Taxonomy" id="2030880"/>
    <lineage>
        <taxon>Bacteria</taxon>
        <taxon>Pseudomonadati</taxon>
        <taxon>Pseudomonadota</taxon>
        <taxon>Gammaproteobacteria</taxon>
        <taxon>SAR86 cluster</taxon>
    </lineage>
</organism>
<name>A0A2A4MR49_9GAMM</name>
<feature type="signal peptide" evidence="1">
    <location>
        <begin position="1"/>
        <end position="24"/>
    </location>
</feature>
<proteinExistence type="predicted"/>
<feature type="chain" id="PRO_5012178531" description="Tetratricopeptide repeat protein" evidence="1">
    <location>
        <begin position="25"/>
        <end position="806"/>
    </location>
</feature>
<dbReference type="AlphaFoldDB" id="A0A2A4MR49"/>
<evidence type="ECO:0000313" key="2">
    <source>
        <dbReference type="EMBL" id="PCH62403.1"/>
    </source>
</evidence>
<evidence type="ECO:0008006" key="4">
    <source>
        <dbReference type="Google" id="ProtNLM"/>
    </source>
</evidence>